<reference evidence="2" key="1">
    <citation type="journal article" date="2019" name="Int. J. Syst. Evol. Microbiol.">
        <title>The Global Catalogue of Microorganisms (GCM) 10K type strain sequencing project: providing services to taxonomists for standard genome sequencing and annotation.</title>
        <authorList>
            <consortium name="The Broad Institute Genomics Platform"/>
            <consortium name="The Broad Institute Genome Sequencing Center for Infectious Disease"/>
            <person name="Wu L."/>
            <person name="Ma J."/>
        </authorList>
    </citation>
    <scope>NUCLEOTIDE SEQUENCE [LARGE SCALE GENOMIC DNA]</scope>
    <source>
        <strain evidence="2">CCUG 54950</strain>
    </source>
</reference>
<gene>
    <name evidence="1" type="ORF">ACFSC9_14480</name>
</gene>
<proteinExistence type="predicted"/>
<organism evidence="1 2">
    <name type="scientific">Paenibacillus wenxiniae</name>
    <dbReference type="NCBI Taxonomy" id="1636843"/>
    <lineage>
        <taxon>Bacteria</taxon>
        <taxon>Bacillati</taxon>
        <taxon>Bacillota</taxon>
        <taxon>Bacilli</taxon>
        <taxon>Bacillales</taxon>
        <taxon>Paenibacillaceae</taxon>
        <taxon>Paenibacillus</taxon>
    </lineage>
</organism>
<dbReference type="RefSeq" id="WP_347326143.1">
    <property type="nucleotide sequence ID" value="NZ_JBCGUH010000009.1"/>
</dbReference>
<evidence type="ECO:0000313" key="2">
    <source>
        <dbReference type="Proteomes" id="UP001597233"/>
    </source>
</evidence>
<evidence type="ECO:0000313" key="1">
    <source>
        <dbReference type="EMBL" id="MFD1886733.1"/>
    </source>
</evidence>
<comment type="caution">
    <text evidence="1">The sequence shown here is derived from an EMBL/GenBank/DDBJ whole genome shotgun (WGS) entry which is preliminary data.</text>
</comment>
<dbReference type="Proteomes" id="UP001597233">
    <property type="component" value="Unassembled WGS sequence"/>
</dbReference>
<sequence length="92" mass="10423">MEVMLPKPLYDKFETLGLDVEVSLNWVLGYARNEFVRQMDLSILVFSFNESVTIDISDDLVQQLKLHAHPTVSLNEIAYLFCLLAFALGGSE</sequence>
<dbReference type="EMBL" id="JBHUEH010000016">
    <property type="protein sequence ID" value="MFD1886733.1"/>
    <property type="molecule type" value="Genomic_DNA"/>
</dbReference>
<protein>
    <submittedName>
        <fullName evidence="1">Uncharacterized protein</fullName>
    </submittedName>
</protein>
<name>A0ABW4RM29_9BACL</name>
<keyword evidence="2" id="KW-1185">Reference proteome</keyword>
<accession>A0ABW4RM29</accession>